<dbReference type="EMBL" id="MU806315">
    <property type="protein sequence ID" value="KAJ3836502.1"/>
    <property type="molecule type" value="Genomic_DNA"/>
</dbReference>
<protein>
    <submittedName>
        <fullName evidence="2">Uncharacterized protein</fullName>
    </submittedName>
</protein>
<comment type="caution">
    <text evidence="2">The sequence shown here is derived from an EMBL/GenBank/DDBJ whole genome shotgun (WGS) entry which is preliminary data.</text>
</comment>
<dbReference type="Proteomes" id="UP001163846">
    <property type="component" value="Unassembled WGS sequence"/>
</dbReference>
<feature type="compositionally biased region" description="Basic residues" evidence="1">
    <location>
        <begin position="929"/>
        <end position="942"/>
    </location>
</feature>
<feature type="compositionally biased region" description="Polar residues" evidence="1">
    <location>
        <begin position="905"/>
        <end position="923"/>
    </location>
</feature>
<feature type="compositionally biased region" description="Basic and acidic residues" evidence="1">
    <location>
        <begin position="599"/>
        <end position="614"/>
    </location>
</feature>
<feature type="region of interest" description="Disordered" evidence="1">
    <location>
        <begin position="894"/>
        <end position="991"/>
    </location>
</feature>
<feature type="compositionally biased region" description="Polar residues" evidence="1">
    <location>
        <begin position="86"/>
        <end position="116"/>
    </location>
</feature>
<feature type="compositionally biased region" description="Low complexity" evidence="1">
    <location>
        <begin position="647"/>
        <end position="657"/>
    </location>
</feature>
<feature type="compositionally biased region" description="Basic residues" evidence="1">
    <location>
        <begin position="663"/>
        <end position="674"/>
    </location>
</feature>
<feature type="compositionally biased region" description="Polar residues" evidence="1">
    <location>
        <begin position="417"/>
        <end position="429"/>
    </location>
</feature>
<feature type="compositionally biased region" description="Basic and acidic residues" evidence="1">
    <location>
        <begin position="469"/>
        <end position="478"/>
    </location>
</feature>
<feature type="region of interest" description="Disordered" evidence="1">
    <location>
        <begin position="1"/>
        <end position="151"/>
    </location>
</feature>
<feature type="compositionally biased region" description="Acidic residues" evidence="1">
    <location>
        <begin position="348"/>
        <end position="376"/>
    </location>
</feature>
<feature type="compositionally biased region" description="Polar residues" evidence="1">
    <location>
        <begin position="572"/>
        <end position="583"/>
    </location>
</feature>
<feature type="compositionally biased region" description="Low complexity" evidence="1">
    <location>
        <begin position="546"/>
        <end position="556"/>
    </location>
</feature>
<organism evidence="2 3">
    <name type="scientific">Lentinula raphanica</name>
    <dbReference type="NCBI Taxonomy" id="153919"/>
    <lineage>
        <taxon>Eukaryota</taxon>
        <taxon>Fungi</taxon>
        <taxon>Dikarya</taxon>
        <taxon>Basidiomycota</taxon>
        <taxon>Agaricomycotina</taxon>
        <taxon>Agaricomycetes</taxon>
        <taxon>Agaricomycetidae</taxon>
        <taxon>Agaricales</taxon>
        <taxon>Marasmiineae</taxon>
        <taxon>Omphalotaceae</taxon>
        <taxon>Lentinula</taxon>
    </lineage>
</organism>
<feature type="compositionally biased region" description="Low complexity" evidence="1">
    <location>
        <begin position="502"/>
        <end position="512"/>
    </location>
</feature>
<proteinExistence type="predicted"/>
<feature type="compositionally biased region" description="Polar residues" evidence="1">
    <location>
        <begin position="680"/>
        <end position="696"/>
    </location>
</feature>
<evidence type="ECO:0000313" key="3">
    <source>
        <dbReference type="Proteomes" id="UP001163846"/>
    </source>
</evidence>
<feature type="compositionally biased region" description="Basic and acidic residues" evidence="1">
    <location>
        <begin position="534"/>
        <end position="545"/>
    </location>
</feature>
<name>A0AA38UBJ6_9AGAR</name>
<feature type="compositionally biased region" description="Low complexity" evidence="1">
    <location>
        <begin position="72"/>
        <end position="85"/>
    </location>
</feature>
<feature type="region of interest" description="Disordered" evidence="1">
    <location>
        <begin position="222"/>
        <end position="255"/>
    </location>
</feature>
<reference evidence="2" key="1">
    <citation type="submission" date="2022-08" db="EMBL/GenBank/DDBJ databases">
        <authorList>
            <consortium name="DOE Joint Genome Institute"/>
            <person name="Min B."/>
            <person name="Riley R."/>
            <person name="Sierra-Patev S."/>
            <person name="Naranjo-Ortiz M."/>
            <person name="Looney B."/>
            <person name="Konkel Z."/>
            <person name="Slot J.C."/>
            <person name="Sakamoto Y."/>
            <person name="Steenwyk J.L."/>
            <person name="Rokas A."/>
            <person name="Carro J."/>
            <person name="Camarero S."/>
            <person name="Ferreira P."/>
            <person name="Molpeceres G."/>
            <person name="Ruiz-Duenas F.J."/>
            <person name="Serrano A."/>
            <person name="Henrissat B."/>
            <person name="Drula E."/>
            <person name="Hughes K.W."/>
            <person name="Mata J.L."/>
            <person name="Ishikawa N.K."/>
            <person name="Vargas-Isla R."/>
            <person name="Ushijima S."/>
            <person name="Smith C.A."/>
            <person name="Ahrendt S."/>
            <person name="Andreopoulos W."/>
            <person name="He G."/>
            <person name="Labutti K."/>
            <person name="Lipzen A."/>
            <person name="Ng V."/>
            <person name="Sandor L."/>
            <person name="Barry K."/>
            <person name="Martinez A.T."/>
            <person name="Xiao Y."/>
            <person name="Gibbons J.G."/>
            <person name="Terashima K."/>
            <person name="Hibbett D.S."/>
            <person name="Grigoriev I.V."/>
        </authorList>
    </citation>
    <scope>NUCLEOTIDE SEQUENCE</scope>
    <source>
        <strain evidence="2">TFB9207</strain>
    </source>
</reference>
<gene>
    <name evidence="2" type="ORF">F5878DRAFT_624977</name>
</gene>
<feature type="compositionally biased region" description="Polar residues" evidence="1">
    <location>
        <begin position="31"/>
        <end position="43"/>
    </location>
</feature>
<feature type="compositionally biased region" description="Polar residues" evidence="1">
    <location>
        <begin position="520"/>
        <end position="533"/>
    </location>
</feature>
<feature type="compositionally biased region" description="Basic and acidic residues" evidence="1">
    <location>
        <begin position="626"/>
        <end position="635"/>
    </location>
</feature>
<dbReference type="AlphaFoldDB" id="A0AA38UBJ6"/>
<sequence>MSAASVIPQPQPHAPSTPNHQTVSPDAVMVSNDSPTSSLQVPSVENKADENDAKGSSMVGVQQDIPEEMHASPPGSSSEHPGSKPNHQTTSDGLHNSLQDAITFSINSNHFSSNVAASPKRSGTKRPRESEVESGSNKRMCHDDEEKYTPGSYVLTKVQRSLDGADDKEDDDSKDEEIVRLFVVDRSGHVMSPFSFVPSINSQARLSDASLRIREMNTRFIRAKHESSSKPDIAPDGGKAKVSASSNEGDASEDKIKKRQGWAFAVFNRQRKPTKSGIPAAPRIRLCCSLPVENKHKLYQAPKPDPDLDDPSGNLGASPRGDNNIPENKDTDLMHPDIDTSSQVEIAVLDDQDGVEDEVLSEADLAIDELFDDDDTQEVKKKTVEPAPVSKASPVTSSKSQPAPDAAPSSSKRSPRNYTPVTLTNTPRRSSARIAAGATPKSTPKKSDSPVVAPAPKPKRKPSLAKIHSSKEAVKQEVNKSTSTVTKASSSKAADKQETDITESSGTKTSSSKKVDKQGANKSEPTGTTTSPSKEVDKPDIDKSESAGTTSFTSTTKKPKGKGSAKTEEPRTSVSSYTVNKDFSSLAAGPDSSSQALNDDLHHTKTKPPGETKQPDATPAAATTVKTDKVYDGNHYRNVSTSGPLDATTSTSESASTGQISARMKRTQIRKKTKLEKTNAKSGTEYQSQSPVTSDQLAIPPPQFNEPIPQVINGSAQPYSQPYSQPSFQPYSQPVMNPYSQTYPPTSDLPTFQMVWDSRPLIEALPMPLQTYLITAVTKGTGHLPPIVADQTQGMNPNPFGGFGTAGPLLPQSSMSAMSTAAPSVTNLHLSSAPYQYSSYPAALSYPSTSSAPYPTYGVGPPAGSYTQLGASGTGTSNPQAAPPAAAIPYWRTAQAQRHGPKYDVSSTTDSGKMNGHESSNVETARVGPPRKRSKNTTKKKGKDQTTTEDPALTTNASNGAASTNIREQDEQNGAETSGNVDANGDLDADGDIDLDMYATYTLDML</sequence>
<accession>A0AA38UBJ6</accession>
<evidence type="ECO:0000313" key="2">
    <source>
        <dbReference type="EMBL" id="KAJ3836502.1"/>
    </source>
</evidence>
<feature type="region of interest" description="Disordered" evidence="1">
    <location>
        <begin position="298"/>
        <end position="700"/>
    </location>
</feature>
<feature type="compositionally biased region" description="Basic and acidic residues" evidence="1">
    <location>
        <begin position="327"/>
        <end position="338"/>
    </location>
</feature>
<feature type="compositionally biased region" description="Polar residues" evidence="1">
    <location>
        <begin position="953"/>
        <end position="981"/>
    </location>
</feature>
<keyword evidence="3" id="KW-1185">Reference proteome</keyword>
<evidence type="ECO:0000256" key="1">
    <source>
        <dbReference type="SAM" id="MobiDB-lite"/>
    </source>
</evidence>
<feature type="compositionally biased region" description="Low complexity" evidence="1">
    <location>
        <begin position="397"/>
        <end position="412"/>
    </location>
</feature>
<feature type="non-terminal residue" evidence="2">
    <location>
        <position position="1"/>
    </location>
</feature>
<feature type="compositionally biased region" description="Low complexity" evidence="1">
    <location>
        <begin position="480"/>
        <end position="492"/>
    </location>
</feature>